<dbReference type="STRING" id="1122188.SAMN02745674_02554"/>
<dbReference type="Proteomes" id="UP000190061">
    <property type="component" value="Unassembled WGS sequence"/>
</dbReference>
<reference evidence="2 3" key="1">
    <citation type="submission" date="2017-02" db="EMBL/GenBank/DDBJ databases">
        <authorList>
            <person name="Peterson S.W."/>
        </authorList>
    </citation>
    <scope>NUCLEOTIDE SEQUENCE [LARGE SCALE GENOMIC DNA]</scope>
    <source>
        <strain evidence="2 3">DSM 21749</strain>
    </source>
</reference>
<evidence type="ECO:0000256" key="1">
    <source>
        <dbReference type="SAM" id="SignalP"/>
    </source>
</evidence>
<name>A0A1T4S410_9GAMM</name>
<evidence type="ECO:0008006" key="4">
    <source>
        <dbReference type="Google" id="ProtNLM"/>
    </source>
</evidence>
<dbReference type="Gene3D" id="2.50.20.10">
    <property type="entry name" value="Lipoprotein localisation LolA/LolB/LppX"/>
    <property type="match status" value="1"/>
</dbReference>
<evidence type="ECO:0000313" key="2">
    <source>
        <dbReference type="EMBL" id="SKA22965.1"/>
    </source>
</evidence>
<dbReference type="Pfam" id="PF19574">
    <property type="entry name" value="LolA_3"/>
    <property type="match status" value="1"/>
</dbReference>
<accession>A0A1T4S410</accession>
<sequence length="213" mass="23370">MTWLLAMLALSGSLHAAAPEASTRVDSGWILDRLARPAPMRTAFVELRESRLLKAPLRLVGEYRRPQDEVLVREVRSPYRETTTIEAGQATIQRAGKSPRSFALDRAPELAGMQASFGALLSGDRETLLRYYEVSSKGTRQDWELTLVPKQALAGKVERIDLHGRGAELRCMETLAAGETEPQRTLLAGAASDAAELEDLADLQALCRGDDNP</sequence>
<feature type="chain" id="PRO_5012346051" description="Fatty acyl CoA synthetase" evidence="1">
    <location>
        <begin position="17"/>
        <end position="213"/>
    </location>
</feature>
<gene>
    <name evidence="2" type="ORF">SAMN02745674_02554</name>
</gene>
<dbReference type="EMBL" id="FUXP01000013">
    <property type="protein sequence ID" value="SKA22965.1"/>
    <property type="molecule type" value="Genomic_DNA"/>
</dbReference>
<protein>
    <recommendedName>
        <fullName evidence="4">Fatty acyl CoA synthetase</fullName>
    </recommendedName>
</protein>
<organism evidence="2 3">
    <name type="scientific">Lysobacter spongiicola DSM 21749</name>
    <dbReference type="NCBI Taxonomy" id="1122188"/>
    <lineage>
        <taxon>Bacteria</taxon>
        <taxon>Pseudomonadati</taxon>
        <taxon>Pseudomonadota</taxon>
        <taxon>Gammaproteobacteria</taxon>
        <taxon>Lysobacterales</taxon>
        <taxon>Lysobacteraceae</taxon>
        <taxon>Novilysobacter</taxon>
    </lineage>
</organism>
<evidence type="ECO:0000313" key="3">
    <source>
        <dbReference type="Proteomes" id="UP000190061"/>
    </source>
</evidence>
<proteinExistence type="predicted"/>
<dbReference type="AlphaFoldDB" id="A0A1T4S410"/>
<dbReference type="RefSeq" id="WP_327078557.1">
    <property type="nucleotide sequence ID" value="NZ_FUXP01000013.1"/>
</dbReference>
<keyword evidence="1" id="KW-0732">Signal</keyword>
<keyword evidence="3" id="KW-1185">Reference proteome</keyword>
<feature type="signal peptide" evidence="1">
    <location>
        <begin position="1"/>
        <end position="16"/>
    </location>
</feature>
<dbReference type="InterPro" id="IPR004564">
    <property type="entry name" value="OM_lipoprot_carrier_LolA-like"/>
</dbReference>